<proteinExistence type="predicted"/>
<dbReference type="WBParaSite" id="MBELARI_LOCUS3016">
    <property type="protein sequence ID" value="MBELARI_LOCUS3016"/>
    <property type="gene ID" value="MBELARI_LOCUS3016"/>
</dbReference>
<evidence type="ECO:0000313" key="1">
    <source>
        <dbReference type="Proteomes" id="UP000887575"/>
    </source>
</evidence>
<reference evidence="2" key="1">
    <citation type="submission" date="2024-02" db="UniProtKB">
        <authorList>
            <consortium name="WormBaseParasite"/>
        </authorList>
    </citation>
    <scope>IDENTIFICATION</scope>
</reference>
<dbReference type="Proteomes" id="UP000887575">
    <property type="component" value="Unassembled WGS sequence"/>
</dbReference>
<keyword evidence="1" id="KW-1185">Reference proteome</keyword>
<name>A0AAF3F8S1_9BILA</name>
<sequence length="120" mass="13596">MTRNVGAPRIIKDGTHELHLYQSSKMGKELKFEAVVTYGMTADEELEKKFGGYWMVGIFEDPYGMAYTVSRRSPMYVVFEVNEKAGILCASQGSGGNRLDKFKITKDGFNTHLLQRPKNH</sequence>
<accession>A0AAF3F8S1</accession>
<dbReference type="AlphaFoldDB" id="A0AAF3F8S1"/>
<organism evidence="1 2">
    <name type="scientific">Mesorhabditis belari</name>
    <dbReference type="NCBI Taxonomy" id="2138241"/>
    <lineage>
        <taxon>Eukaryota</taxon>
        <taxon>Metazoa</taxon>
        <taxon>Ecdysozoa</taxon>
        <taxon>Nematoda</taxon>
        <taxon>Chromadorea</taxon>
        <taxon>Rhabditida</taxon>
        <taxon>Rhabditina</taxon>
        <taxon>Rhabditomorpha</taxon>
        <taxon>Rhabditoidea</taxon>
        <taxon>Rhabditidae</taxon>
        <taxon>Mesorhabditinae</taxon>
        <taxon>Mesorhabditis</taxon>
    </lineage>
</organism>
<evidence type="ECO:0000313" key="2">
    <source>
        <dbReference type="WBParaSite" id="MBELARI_LOCUS3016"/>
    </source>
</evidence>
<protein>
    <submittedName>
        <fullName evidence="2">Uncharacterized protein</fullName>
    </submittedName>
</protein>